<dbReference type="AlphaFoldDB" id="A0A839EWS4"/>
<proteinExistence type="predicted"/>
<organism evidence="2 3">
    <name type="scientific">Phyllobacterium myrsinacearum</name>
    <dbReference type="NCBI Taxonomy" id="28101"/>
    <lineage>
        <taxon>Bacteria</taxon>
        <taxon>Pseudomonadati</taxon>
        <taxon>Pseudomonadota</taxon>
        <taxon>Alphaproteobacteria</taxon>
        <taxon>Hyphomicrobiales</taxon>
        <taxon>Phyllobacteriaceae</taxon>
        <taxon>Phyllobacterium</taxon>
    </lineage>
</organism>
<comment type="caution">
    <text evidence="2">The sequence shown here is derived from an EMBL/GenBank/DDBJ whole genome shotgun (WGS) entry which is preliminary data.</text>
</comment>
<dbReference type="SUPFAM" id="SSF52540">
    <property type="entry name" value="P-loop containing nucleoside triphosphate hydrolases"/>
    <property type="match status" value="1"/>
</dbReference>
<keyword evidence="3" id="KW-1185">Reference proteome</keyword>
<dbReference type="Proteomes" id="UP000549052">
    <property type="component" value="Unassembled WGS sequence"/>
</dbReference>
<dbReference type="Gene3D" id="3.40.50.300">
    <property type="entry name" value="P-loop containing nucleotide triphosphate hydrolases"/>
    <property type="match status" value="1"/>
</dbReference>
<name>A0A839EWS4_9HYPH</name>
<dbReference type="GO" id="GO:0005524">
    <property type="term" value="F:ATP binding"/>
    <property type="evidence" value="ECO:0007669"/>
    <property type="project" value="InterPro"/>
</dbReference>
<evidence type="ECO:0000259" key="1">
    <source>
        <dbReference type="Pfam" id="PF03796"/>
    </source>
</evidence>
<dbReference type="EMBL" id="JACGXN010000016">
    <property type="protein sequence ID" value="MBA8881756.1"/>
    <property type="molecule type" value="Genomic_DNA"/>
</dbReference>
<reference evidence="2 3" key="1">
    <citation type="submission" date="2020-07" db="EMBL/GenBank/DDBJ databases">
        <title>Genomic Encyclopedia of Type Strains, Phase IV (KMG-V): Genome sequencing to study the core and pangenomes of soil and plant-associated prokaryotes.</title>
        <authorList>
            <person name="Whitman W."/>
        </authorList>
    </citation>
    <scope>NUCLEOTIDE SEQUENCE [LARGE SCALE GENOMIC DNA]</scope>
    <source>
        <strain evidence="2 3">AN3</strain>
    </source>
</reference>
<protein>
    <submittedName>
        <fullName evidence="2">Replicative DNA helicase</fullName>
        <ecNumber evidence="2">3.6.4.12</ecNumber>
    </submittedName>
</protein>
<dbReference type="GO" id="GO:0003678">
    <property type="term" value="F:DNA helicase activity"/>
    <property type="evidence" value="ECO:0007669"/>
    <property type="project" value="UniProtKB-EC"/>
</dbReference>
<dbReference type="GO" id="GO:0016787">
    <property type="term" value="F:hydrolase activity"/>
    <property type="evidence" value="ECO:0007669"/>
    <property type="project" value="UniProtKB-KW"/>
</dbReference>
<dbReference type="GO" id="GO:0006260">
    <property type="term" value="P:DNA replication"/>
    <property type="evidence" value="ECO:0007669"/>
    <property type="project" value="InterPro"/>
</dbReference>
<keyword evidence="2" id="KW-0067">ATP-binding</keyword>
<gene>
    <name evidence="2" type="ORF">FHW16_005501</name>
</gene>
<dbReference type="Pfam" id="PF03796">
    <property type="entry name" value="DnaB_C"/>
    <property type="match status" value="1"/>
</dbReference>
<evidence type="ECO:0000313" key="2">
    <source>
        <dbReference type="EMBL" id="MBA8881756.1"/>
    </source>
</evidence>
<keyword evidence="2" id="KW-0347">Helicase</keyword>
<sequence>MSEVEELEAPATETTETEATKFDFDNAFQRKVAALTIRDTKFAQRTKDLIKPEYFTEDAIGTVVSIVHNHVKDYKAVPDLSILPTIIRDAIRAKKIRSDLVEGVKEIIKFSLKADLSNPLFVTNKVVDFARHRAIEQAMVDSIPLLEKGDFKAIEALQKKAHSVGAQADGQDYDYFEEIESRTKLRDDFKHGRILRRGITTGVSELDAHLYHGGWGRQEMSLLMGAAKSGKTLGLGEFSKNASLAGHNCFYASCEVSCEIISDRLDAALSETAMRLLKDDYETVKRKIKAAQARAGKLLMRNFASGALKPSQLHRIIDQLRADGILIDLITVDYADIMAAEYRSDNLIDNMRAIYIDLRAIAFEFDAAMLTATQTNREGAKASTAKATDVAEDFNKIRTADVVISINASEEERKSNETRLFFAAARNSEDGFTLRFRQDREQLRFIKSFLGKE</sequence>
<dbReference type="InterPro" id="IPR007694">
    <property type="entry name" value="DNA_helicase_DnaB-like_C"/>
</dbReference>
<dbReference type="RefSeq" id="WP_182552301.1">
    <property type="nucleotide sequence ID" value="NZ_JACGXN010000016.1"/>
</dbReference>
<dbReference type="InterPro" id="IPR027417">
    <property type="entry name" value="P-loop_NTPase"/>
</dbReference>
<feature type="domain" description="SF4 helicase" evidence="1">
    <location>
        <begin position="198"/>
        <end position="436"/>
    </location>
</feature>
<dbReference type="EC" id="3.6.4.12" evidence="2"/>
<keyword evidence="2" id="KW-0547">Nucleotide-binding</keyword>
<accession>A0A839EWS4</accession>
<keyword evidence="2" id="KW-0378">Hydrolase</keyword>
<evidence type="ECO:0000313" key="3">
    <source>
        <dbReference type="Proteomes" id="UP000549052"/>
    </source>
</evidence>